<evidence type="ECO:0000256" key="1">
    <source>
        <dbReference type="SAM" id="MobiDB-lite"/>
    </source>
</evidence>
<reference evidence="2 3" key="1">
    <citation type="submission" date="2019-05" db="EMBL/GenBank/DDBJ databases">
        <title>Another draft genome of Portunus trituberculatus and its Hox gene families provides insights of decapod evolution.</title>
        <authorList>
            <person name="Jeong J.-H."/>
            <person name="Song I."/>
            <person name="Kim S."/>
            <person name="Choi T."/>
            <person name="Kim D."/>
            <person name="Ryu S."/>
            <person name="Kim W."/>
        </authorList>
    </citation>
    <scope>NUCLEOTIDE SEQUENCE [LARGE SCALE GENOMIC DNA]</scope>
    <source>
        <tissue evidence="2">Muscle</tissue>
    </source>
</reference>
<protein>
    <submittedName>
        <fullName evidence="2">Uncharacterized protein</fullName>
    </submittedName>
</protein>
<dbReference type="Proteomes" id="UP000324222">
    <property type="component" value="Unassembled WGS sequence"/>
</dbReference>
<dbReference type="EMBL" id="VSRR010010624">
    <property type="protein sequence ID" value="MPC52105.1"/>
    <property type="molecule type" value="Genomic_DNA"/>
</dbReference>
<evidence type="ECO:0000313" key="3">
    <source>
        <dbReference type="Proteomes" id="UP000324222"/>
    </source>
</evidence>
<gene>
    <name evidence="2" type="ORF">E2C01_045965</name>
</gene>
<comment type="caution">
    <text evidence="2">The sequence shown here is derived from an EMBL/GenBank/DDBJ whole genome shotgun (WGS) entry which is preliminary data.</text>
</comment>
<accession>A0A5B7G3T2</accession>
<feature type="region of interest" description="Disordered" evidence="1">
    <location>
        <begin position="27"/>
        <end position="53"/>
    </location>
</feature>
<proteinExistence type="predicted"/>
<keyword evidence="3" id="KW-1185">Reference proteome</keyword>
<sequence length="110" mass="12220">MELFSKIEPGIPLASFSRHVQYYNTISNTPPPTLHQQHTTSNTPPATHHQQRTTTNTCIPANPIHVPGGTLYPIIDGGVKICQASLKVWVTYDILTNRTSDQNSRRSNVV</sequence>
<evidence type="ECO:0000313" key="2">
    <source>
        <dbReference type="EMBL" id="MPC52105.1"/>
    </source>
</evidence>
<name>A0A5B7G3T2_PORTR</name>
<dbReference type="AlphaFoldDB" id="A0A5B7G3T2"/>
<organism evidence="2 3">
    <name type="scientific">Portunus trituberculatus</name>
    <name type="common">Swimming crab</name>
    <name type="synonym">Neptunus trituberculatus</name>
    <dbReference type="NCBI Taxonomy" id="210409"/>
    <lineage>
        <taxon>Eukaryota</taxon>
        <taxon>Metazoa</taxon>
        <taxon>Ecdysozoa</taxon>
        <taxon>Arthropoda</taxon>
        <taxon>Crustacea</taxon>
        <taxon>Multicrustacea</taxon>
        <taxon>Malacostraca</taxon>
        <taxon>Eumalacostraca</taxon>
        <taxon>Eucarida</taxon>
        <taxon>Decapoda</taxon>
        <taxon>Pleocyemata</taxon>
        <taxon>Brachyura</taxon>
        <taxon>Eubrachyura</taxon>
        <taxon>Portunoidea</taxon>
        <taxon>Portunidae</taxon>
        <taxon>Portuninae</taxon>
        <taxon>Portunus</taxon>
    </lineage>
</organism>